<sequence>MIVLTDQPLLDNSLRMNVDAVKRLGFIVAMLLLAAGTPAAAAPNQITERDGSAFSLTPDWSLDTQAAGLASTLGSRLPVSDVLAAANRSTNDCSTSRKQAQPEFYDRTDIPLQANQILHSSDRFCWDDSDSKVSYWVPQGVTGSSDADDDGQWGPNKVMAVSWHYDTGKAGTQTDHGARLSLVDRVSGKYRHVLLVEPTSSSNFRAVPIHAGGLAWLGRYLYVADTSRGLRVFDMERVLEVATDQDDVIGKSGSKYYAYGYRYVVPQVATYRQAITPPSPCVPQPNALCYSSLALDRSTTPDTLVVGEYRDGRSTDLSIDGGRVVHYDVDASTRKLAVSSGKAVPSRAVTTPKSNVQGAQTWQGEYYLGRSSADKHSFMFAGSADMNTYSWAVGGEDLYYEHGSGLLWTATEHAFNAADTLIDKRIVFAVPLAGIAPR</sequence>
<proteinExistence type="predicted"/>
<keyword evidence="1" id="KW-0732">Signal</keyword>
<dbReference type="AlphaFoldDB" id="A0A1I6FGU3"/>
<dbReference type="EMBL" id="FOYL01000017">
    <property type="protein sequence ID" value="SFR29176.1"/>
    <property type="molecule type" value="Genomic_DNA"/>
</dbReference>
<evidence type="ECO:0000313" key="2">
    <source>
        <dbReference type="EMBL" id="SFR29176.1"/>
    </source>
</evidence>
<gene>
    <name evidence="2" type="ORF">SAMN04488564_117100</name>
</gene>
<dbReference type="SUPFAM" id="SSF63825">
    <property type="entry name" value="YWTD domain"/>
    <property type="match status" value="1"/>
</dbReference>
<evidence type="ECO:0008006" key="4">
    <source>
        <dbReference type="Google" id="ProtNLM"/>
    </source>
</evidence>
<dbReference type="STRING" id="84724.SAMN04488564_117100"/>
<keyword evidence="3" id="KW-1185">Reference proteome</keyword>
<dbReference type="OrthoDB" id="618894at2"/>
<organism evidence="2 3">
    <name type="scientific">Lentzea waywayandensis</name>
    <dbReference type="NCBI Taxonomy" id="84724"/>
    <lineage>
        <taxon>Bacteria</taxon>
        <taxon>Bacillati</taxon>
        <taxon>Actinomycetota</taxon>
        <taxon>Actinomycetes</taxon>
        <taxon>Pseudonocardiales</taxon>
        <taxon>Pseudonocardiaceae</taxon>
        <taxon>Lentzea</taxon>
    </lineage>
</organism>
<feature type="signal peptide" evidence="1">
    <location>
        <begin position="1"/>
        <end position="41"/>
    </location>
</feature>
<protein>
    <recommendedName>
        <fullName evidence="4">Secreted protein</fullName>
    </recommendedName>
</protein>
<evidence type="ECO:0000313" key="3">
    <source>
        <dbReference type="Proteomes" id="UP000198583"/>
    </source>
</evidence>
<evidence type="ECO:0000256" key="1">
    <source>
        <dbReference type="SAM" id="SignalP"/>
    </source>
</evidence>
<dbReference type="Proteomes" id="UP000198583">
    <property type="component" value="Unassembled WGS sequence"/>
</dbReference>
<accession>A0A1I6FGU3</accession>
<reference evidence="3" key="1">
    <citation type="submission" date="2016-10" db="EMBL/GenBank/DDBJ databases">
        <authorList>
            <person name="Varghese N."/>
            <person name="Submissions S."/>
        </authorList>
    </citation>
    <scope>NUCLEOTIDE SEQUENCE [LARGE SCALE GENOMIC DNA]</scope>
    <source>
        <strain evidence="3">DSM 44232</strain>
    </source>
</reference>
<feature type="chain" id="PRO_5011584507" description="Secreted protein" evidence="1">
    <location>
        <begin position="42"/>
        <end position="438"/>
    </location>
</feature>
<name>A0A1I6FGU3_9PSEU</name>